<feature type="compositionally biased region" description="Acidic residues" evidence="8">
    <location>
        <begin position="27"/>
        <end position="36"/>
    </location>
</feature>
<evidence type="ECO:0000313" key="11">
    <source>
        <dbReference type="Proteomes" id="UP000315295"/>
    </source>
</evidence>
<sequence>MACVSDESWVALPKMLSDRLSLSEDDRRDDDDDDDQPGFFRSESTAYRLEKVFPVYALGIPKPESDPVGLASVSGDPIWDAVREEAKLEAEKEPILSSFLYASILAHDCLEQALGFVLANRLQNPTLLATQLMDIFYDVMLHDRDIQRSVRLDVQAFKDRDPACLSYCSALLYLKGYHSLQVHRVAHSLWNQERKVLALALQSRVSEVFGVDIHPAAKIGEGILLDHGTGVVIGETAVVGNRVSLMHGVTLGGTGKGIGDRHPKVGDGALIGASVTVLGNIKIGRGAMIAAGSLVLKDVPPHSMVAGIPAKVIGYVDEIDPSLTMKHDATKDFFENVAVRCRDTRPAGCSRSANCFQEVRTEEELMGALEICRLVQSGEFVCIFSLLVPLGIVGAFANSFTPSDNVFFSLSVSWFENLSFLFSSSICGISDSKARTVDSIASRRGLNFLVLLIRMTTSFFSSEHIVPTMPPPTSSAISCKFRQNIVNGNSLETTTSKGKRKRESVSHRNYRYQVEFIRRLPGDSLLVAGADC</sequence>
<dbReference type="Proteomes" id="UP000315295">
    <property type="component" value="Unassembled WGS sequence"/>
</dbReference>
<keyword evidence="6" id="KW-0808">Transferase</keyword>
<dbReference type="FunFam" id="1.10.3130.10:FF:000005">
    <property type="entry name" value="Serine acetyltransferase 4"/>
    <property type="match status" value="1"/>
</dbReference>
<dbReference type="NCBIfam" id="NF041874">
    <property type="entry name" value="EPS_EpsC"/>
    <property type="match status" value="1"/>
</dbReference>
<dbReference type="InterPro" id="IPR042122">
    <property type="entry name" value="Ser_AcTrfase_N_sf"/>
</dbReference>
<dbReference type="Pfam" id="PF06426">
    <property type="entry name" value="SATase_N"/>
    <property type="match status" value="1"/>
</dbReference>
<dbReference type="EC" id="2.3.1.30" evidence="4"/>
<keyword evidence="7" id="KW-0012">Acyltransferase</keyword>
<dbReference type="InterPro" id="IPR011004">
    <property type="entry name" value="Trimer_LpxA-like_sf"/>
</dbReference>
<dbReference type="STRING" id="106549.A0A540N566"/>
<dbReference type="NCBIfam" id="TIGR01172">
    <property type="entry name" value="cysE"/>
    <property type="match status" value="1"/>
</dbReference>
<protein>
    <recommendedName>
        <fullName evidence="4">serine O-acetyltransferase</fullName>
        <ecNumber evidence="4">2.3.1.30</ecNumber>
    </recommendedName>
</protein>
<feature type="domain" description="Serine acetyltransferase N-terminal" evidence="9">
    <location>
        <begin position="78"/>
        <end position="182"/>
    </location>
</feature>
<dbReference type="AlphaFoldDB" id="A0A540N566"/>
<dbReference type="CDD" id="cd03354">
    <property type="entry name" value="LbH_SAT"/>
    <property type="match status" value="1"/>
</dbReference>
<proteinExistence type="inferred from homology"/>
<dbReference type="PANTHER" id="PTHR42811">
    <property type="entry name" value="SERINE ACETYLTRANSFERASE"/>
    <property type="match status" value="1"/>
</dbReference>
<dbReference type="Pfam" id="PF00132">
    <property type="entry name" value="Hexapep"/>
    <property type="match status" value="1"/>
</dbReference>
<feature type="region of interest" description="Disordered" evidence="8">
    <location>
        <begin position="21"/>
        <end position="40"/>
    </location>
</feature>
<comment type="subunit">
    <text evidence="3">Homomultimer.</text>
</comment>
<evidence type="ECO:0000259" key="9">
    <source>
        <dbReference type="SMART" id="SM00971"/>
    </source>
</evidence>
<dbReference type="InterPro" id="IPR001451">
    <property type="entry name" value="Hexapep"/>
</dbReference>
<dbReference type="SUPFAM" id="SSF51161">
    <property type="entry name" value="Trimeric LpxA-like enzymes"/>
    <property type="match status" value="1"/>
</dbReference>
<dbReference type="SMART" id="SM00971">
    <property type="entry name" value="SATase_N"/>
    <property type="match status" value="1"/>
</dbReference>
<dbReference type="EMBL" id="VIEB01000109">
    <property type="protein sequence ID" value="TQE06174.1"/>
    <property type="molecule type" value="Genomic_DNA"/>
</dbReference>
<comment type="similarity">
    <text evidence="2">Belongs to the transferase hexapeptide repeat family.</text>
</comment>
<keyword evidence="11" id="KW-1185">Reference proteome</keyword>
<accession>A0A540N566</accession>
<evidence type="ECO:0000256" key="2">
    <source>
        <dbReference type="ARBA" id="ARBA00007274"/>
    </source>
</evidence>
<dbReference type="GO" id="GO:0005829">
    <property type="term" value="C:cytosol"/>
    <property type="evidence" value="ECO:0007669"/>
    <property type="project" value="UniProtKB-ARBA"/>
</dbReference>
<dbReference type="Gene3D" id="2.160.10.10">
    <property type="entry name" value="Hexapeptide repeat proteins"/>
    <property type="match status" value="1"/>
</dbReference>
<dbReference type="GO" id="GO:0009001">
    <property type="term" value="F:serine O-acetyltransferase activity"/>
    <property type="evidence" value="ECO:0007669"/>
    <property type="project" value="UniProtKB-EC"/>
</dbReference>
<comment type="pathway">
    <text evidence="1">Amino-acid biosynthesis; L-cysteine biosynthesis; L-cysteine from L-serine: step 1/2.</text>
</comment>
<evidence type="ECO:0000256" key="1">
    <source>
        <dbReference type="ARBA" id="ARBA00004876"/>
    </source>
</evidence>
<dbReference type="InterPro" id="IPR010493">
    <property type="entry name" value="Ser_AcTrfase_N"/>
</dbReference>
<dbReference type="Gene3D" id="1.10.3130.10">
    <property type="entry name" value="serine acetyltransferase, domain 1"/>
    <property type="match status" value="1"/>
</dbReference>
<gene>
    <name evidence="10" type="ORF">C1H46_008239</name>
</gene>
<evidence type="ECO:0000256" key="7">
    <source>
        <dbReference type="ARBA" id="ARBA00023315"/>
    </source>
</evidence>
<dbReference type="GO" id="GO:0006535">
    <property type="term" value="P:cysteine biosynthetic process from serine"/>
    <property type="evidence" value="ECO:0007669"/>
    <property type="project" value="InterPro"/>
</dbReference>
<evidence type="ECO:0000256" key="4">
    <source>
        <dbReference type="ARBA" id="ARBA00013266"/>
    </source>
</evidence>
<dbReference type="PROSITE" id="PS00101">
    <property type="entry name" value="HEXAPEP_TRANSFERASES"/>
    <property type="match status" value="1"/>
</dbReference>
<evidence type="ECO:0000256" key="6">
    <source>
        <dbReference type="ARBA" id="ARBA00022679"/>
    </source>
</evidence>
<dbReference type="UniPathway" id="UPA00136">
    <property type="reaction ID" value="UER00199"/>
</dbReference>
<dbReference type="FunFam" id="2.160.10.10:FF:000002">
    <property type="entry name" value="Serine acetyltransferase"/>
    <property type="match status" value="1"/>
</dbReference>
<evidence type="ECO:0000256" key="8">
    <source>
        <dbReference type="SAM" id="MobiDB-lite"/>
    </source>
</evidence>
<evidence type="ECO:0000256" key="5">
    <source>
        <dbReference type="ARBA" id="ARBA00022605"/>
    </source>
</evidence>
<dbReference type="InterPro" id="IPR053376">
    <property type="entry name" value="Serine_acetyltransferase"/>
</dbReference>
<dbReference type="InterPro" id="IPR018357">
    <property type="entry name" value="Hexapep_transf_CS"/>
</dbReference>
<evidence type="ECO:0000313" key="10">
    <source>
        <dbReference type="EMBL" id="TQE06174.1"/>
    </source>
</evidence>
<reference evidence="10 11" key="1">
    <citation type="journal article" date="2019" name="G3 (Bethesda)">
        <title>Sequencing of a Wild Apple (Malus baccata) Genome Unravels the Differences Between Cultivated and Wild Apple Species Regarding Disease Resistance and Cold Tolerance.</title>
        <authorList>
            <person name="Chen X."/>
        </authorList>
    </citation>
    <scope>NUCLEOTIDE SEQUENCE [LARGE SCALE GENOMIC DNA]</scope>
    <source>
        <strain evidence="11">cv. Shandingzi</strain>
        <tissue evidence="10">Leaves</tissue>
    </source>
</reference>
<organism evidence="10 11">
    <name type="scientific">Malus baccata</name>
    <name type="common">Siberian crab apple</name>
    <name type="synonym">Pyrus baccata</name>
    <dbReference type="NCBI Taxonomy" id="106549"/>
    <lineage>
        <taxon>Eukaryota</taxon>
        <taxon>Viridiplantae</taxon>
        <taxon>Streptophyta</taxon>
        <taxon>Embryophyta</taxon>
        <taxon>Tracheophyta</taxon>
        <taxon>Spermatophyta</taxon>
        <taxon>Magnoliopsida</taxon>
        <taxon>eudicotyledons</taxon>
        <taxon>Gunneridae</taxon>
        <taxon>Pentapetalae</taxon>
        <taxon>rosids</taxon>
        <taxon>fabids</taxon>
        <taxon>Rosales</taxon>
        <taxon>Rosaceae</taxon>
        <taxon>Amygdaloideae</taxon>
        <taxon>Maleae</taxon>
        <taxon>Malus</taxon>
    </lineage>
</organism>
<name>A0A540N566_MALBA</name>
<dbReference type="GO" id="GO:0000103">
    <property type="term" value="P:sulfate assimilation"/>
    <property type="evidence" value="ECO:0007669"/>
    <property type="project" value="UniProtKB-ARBA"/>
</dbReference>
<dbReference type="InterPro" id="IPR045304">
    <property type="entry name" value="LbH_SAT"/>
</dbReference>
<comment type="caution">
    <text evidence="10">The sequence shown here is derived from an EMBL/GenBank/DDBJ whole genome shotgun (WGS) entry which is preliminary data.</text>
</comment>
<keyword evidence="5" id="KW-0028">Amino-acid biosynthesis</keyword>
<evidence type="ECO:0000256" key="3">
    <source>
        <dbReference type="ARBA" id="ARBA00011553"/>
    </source>
</evidence>
<dbReference type="InterPro" id="IPR005881">
    <property type="entry name" value="Ser_O-AcTrfase"/>
</dbReference>